<feature type="compositionally biased region" description="Polar residues" evidence="3">
    <location>
        <begin position="1425"/>
        <end position="1447"/>
    </location>
</feature>
<gene>
    <name evidence="5" type="ORF">HJC23_000123</name>
</gene>
<dbReference type="InterPro" id="IPR000403">
    <property type="entry name" value="PI3/4_kinase_cat_dom"/>
</dbReference>
<dbReference type="PROSITE" id="PS00916">
    <property type="entry name" value="PI3_4_KINASE_2"/>
    <property type="match status" value="1"/>
</dbReference>
<feature type="compositionally biased region" description="Low complexity" evidence="3">
    <location>
        <begin position="850"/>
        <end position="863"/>
    </location>
</feature>
<feature type="region of interest" description="Disordered" evidence="3">
    <location>
        <begin position="128"/>
        <end position="158"/>
    </location>
</feature>
<comment type="caution">
    <text evidence="5">The sequence shown here is derived from an EMBL/GenBank/DDBJ whole genome shotgun (WGS) entry which is preliminary data.</text>
</comment>
<dbReference type="SUPFAM" id="SSF50156">
    <property type="entry name" value="PDZ domain-like"/>
    <property type="match status" value="1"/>
</dbReference>
<feature type="compositionally biased region" description="Polar residues" evidence="3">
    <location>
        <begin position="921"/>
        <end position="947"/>
    </location>
</feature>
<dbReference type="InterPro" id="IPR011009">
    <property type="entry name" value="Kinase-like_dom_sf"/>
</dbReference>
<name>A0ABD3NYN2_9STRA</name>
<dbReference type="Pfam" id="PF00454">
    <property type="entry name" value="PI3_PI4_kinase"/>
    <property type="match status" value="1"/>
</dbReference>
<keyword evidence="2" id="KW-0418">Kinase</keyword>
<feature type="region of interest" description="Disordered" evidence="3">
    <location>
        <begin position="418"/>
        <end position="448"/>
    </location>
</feature>
<evidence type="ECO:0000313" key="5">
    <source>
        <dbReference type="EMBL" id="KAL3780653.1"/>
    </source>
</evidence>
<proteinExistence type="predicted"/>
<dbReference type="PANTHER" id="PTHR10048">
    <property type="entry name" value="PHOSPHATIDYLINOSITOL KINASE"/>
    <property type="match status" value="1"/>
</dbReference>
<dbReference type="SUPFAM" id="SSF56112">
    <property type="entry name" value="Protein kinase-like (PK-like)"/>
    <property type="match status" value="1"/>
</dbReference>
<dbReference type="GO" id="GO:0016301">
    <property type="term" value="F:kinase activity"/>
    <property type="evidence" value="ECO:0007669"/>
    <property type="project" value="UniProtKB-KW"/>
</dbReference>
<dbReference type="Gene3D" id="3.30.1010.10">
    <property type="entry name" value="Phosphatidylinositol 3-kinase Catalytic Subunit, Chain A, domain 4"/>
    <property type="match status" value="1"/>
</dbReference>
<feature type="compositionally biased region" description="Low complexity" evidence="3">
    <location>
        <begin position="897"/>
        <end position="909"/>
    </location>
</feature>
<feature type="domain" description="PI3K/PI4K catalytic" evidence="4">
    <location>
        <begin position="1328"/>
        <end position="1672"/>
    </location>
</feature>
<dbReference type="Proteomes" id="UP001516023">
    <property type="component" value="Unassembled WGS sequence"/>
</dbReference>
<evidence type="ECO:0000256" key="3">
    <source>
        <dbReference type="SAM" id="MobiDB-lite"/>
    </source>
</evidence>
<accession>A0ABD3NYN2</accession>
<evidence type="ECO:0000259" key="4">
    <source>
        <dbReference type="PROSITE" id="PS50290"/>
    </source>
</evidence>
<keyword evidence="1" id="KW-0808">Transferase</keyword>
<dbReference type="PANTHER" id="PTHR10048:SF7">
    <property type="entry name" value="PHOSPHATIDYLINOSITOL 3-KINASE CATALYTIC SUBUNIT TYPE 3"/>
    <property type="match status" value="1"/>
</dbReference>
<organism evidence="5 6">
    <name type="scientific">Cyclotella cryptica</name>
    <dbReference type="NCBI Taxonomy" id="29204"/>
    <lineage>
        <taxon>Eukaryota</taxon>
        <taxon>Sar</taxon>
        <taxon>Stramenopiles</taxon>
        <taxon>Ochrophyta</taxon>
        <taxon>Bacillariophyta</taxon>
        <taxon>Coscinodiscophyceae</taxon>
        <taxon>Thalassiosirophycidae</taxon>
        <taxon>Stephanodiscales</taxon>
        <taxon>Stephanodiscaceae</taxon>
        <taxon>Cyclotella</taxon>
    </lineage>
</organism>
<feature type="region of interest" description="Disordered" evidence="3">
    <location>
        <begin position="1425"/>
        <end position="1449"/>
    </location>
</feature>
<reference evidence="5 6" key="1">
    <citation type="journal article" date="2020" name="G3 (Bethesda)">
        <title>Improved Reference Genome for Cyclotella cryptica CCMP332, a Model for Cell Wall Morphogenesis, Salinity Adaptation, and Lipid Production in Diatoms (Bacillariophyta).</title>
        <authorList>
            <person name="Roberts W.R."/>
            <person name="Downey K.M."/>
            <person name="Ruck E.C."/>
            <person name="Traller J.C."/>
            <person name="Alverson A.J."/>
        </authorList>
    </citation>
    <scope>NUCLEOTIDE SEQUENCE [LARGE SCALE GENOMIC DNA]</scope>
    <source>
        <strain evidence="5 6">CCMP332</strain>
    </source>
</reference>
<evidence type="ECO:0000313" key="6">
    <source>
        <dbReference type="Proteomes" id="UP001516023"/>
    </source>
</evidence>
<dbReference type="InterPro" id="IPR018936">
    <property type="entry name" value="PI3/4_kinase_CS"/>
</dbReference>
<keyword evidence="6" id="KW-1185">Reference proteome</keyword>
<evidence type="ECO:0000256" key="1">
    <source>
        <dbReference type="ARBA" id="ARBA00022679"/>
    </source>
</evidence>
<evidence type="ECO:0000256" key="2">
    <source>
        <dbReference type="ARBA" id="ARBA00022777"/>
    </source>
</evidence>
<dbReference type="SMART" id="SM00146">
    <property type="entry name" value="PI3Kc"/>
    <property type="match status" value="1"/>
</dbReference>
<feature type="region of interest" description="Disordered" evidence="3">
    <location>
        <begin position="842"/>
        <end position="959"/>
    </location>
</feature>
<dbReference type="PROSITE" id="PS50290">
    <property type="entry name" value="PI3_4_KINASE_3"/>
    <property type="match status" value="1"/>
</dbReference>
<dbReference type="EMBL" id="JABMIG020000342">
    <property type="protein sequence ID" value="KAL3780653.1"/>
    <property type="molecule type" value="Genomic_DNA"/>
</dbReference>
<sequence>MPVVALLLAAKVARDRYNDSTEGVAVATRASTHHTTTRRVPFASANHIDDDDNDEDHSTIMDRDARNNATTCNVVGDDVMIGNNSNRVKHDKTGKDDVVSSSSSSSLCRRGDYLYDAKNGRISLPPEMRTRQEKGGATMATATTNTKDRPNNSGKNAAMKTTTSNIVDLDDTLSDCETDVNAAANDSLETVHVDDSSATVSNADHVSTDENEAETTTFRNDVRNDWVDAMFGRDFFPSDDDSSQASWRDIRVRQGEGAAHVGQWVTYGAVRRGGEAEAVVSTPVPHKSAGITAMMAPKTKSTPLLLSNSVSNLSFGGSLLGARSGSVSKVNADAEETKHSAANHGTERNRPKIGATISRIPLGLYVKSVSVHSEAYSAGISPGSILVDINGLGLLGETSHRAVERLWGYAGEDELDSSLTNMSNNNNTSSNNNNNSNDAAQQRQRRERQIQINTSRIEWAPCGNFGLIQRSHGLAAEAGVRRGCLVIAVNGVGLRSLDHYGCARELQRFGMGRNVVLTLGYTPASSRSGYYEEKAEKRGGVGGAASGVEVRPRPVEYSTAVVETFFACTAPSMAMVDDGTMNAPPSSSSSLANNIGGERWIVSELAAYVAAGRVLPPGKLSAVASKLGINESLQQQRRRIAANITIGPCPTIDPQCLLDAWEPLVSLVQSMFYQAAGCCETSYVEIGGPFRLSWNGNDRNYAREAARSPSECIRAIHCIAMHSSPGVAEQVFEAHLMQLLGVATCALFELETNVPDETNNHDVELSEKLLNSLIDVALNDMNLCQRLFFLLRAFIGSLEDQKVPHGHISEKAALSMKLLRYAQRRLSGRMFDKSECHEAHRHCSEGYPMSRESSSTSSFRKVSQQLDIAHSESSLGQGNDDTATGVATCPRPDEYPSQEANAASSSLSLEDADSGECMSMDNMSCQTPLSKSQTDESTIATNNVNNDGTKKSKKSKSGKKILQLLKGNKSKHISKKNVPAAPLPPSVGLARSLKQGSSFSFSNVFHKQSSSLQPIDGCVSPSSNSTTSPQAPITVNLTMSQKFENLSWILRRIDNTCSAIEKNLIKTFPQKMADLALFPWSASKESALASVTQSFRSELRRMNSDPDSRFPILNPVDSLEQLTSVDADECFILPSAHFPMLLCFNSRPSSGSPSSPVSSRLLVSDESRFDTLYRTKIEILALRSAVPLSQKANGSGEAYVVQCSVGGVVQESGASELYISPTRPSQREVVSHRWTKGNTLIFESSSNWGFPKTVSMKIYTISRSVDSRDDNVSLDDKGSLSQQSDMGCGFIDLCSIWTQLNEGRLASSVSLNARVYLFETAEEFDQHGDAEENDMAEETVEIQCRVSAEVVPAEMHPQKRLLLYKHGDDLRQELLAIQFIERCNQILKASGLDLKLKTFRCLPVGSQKGFIEWVSGTVPLSQLCQSTGSSSPGSNAGSRQSSWSKDSANLDESLHPSVAAEVVEPAEGIQHQKRSWCKYQALRGLCQKSNGMIAENPIQDFLRSAAYDECAPYFVKKDVMDCYVKSCAGYCVITYLLGVGDRHLDNILLHQNGNLLHCDYSFILGNDPKTYLPMRITEEMIQGFGGRDSDNFARFLSFTGAAFLTLRRHNNLHSLLSLIRNMVYSNMRDVSLSQPPEEAILAMRGRFRLDLNDDDALGYIEHVVEKSITSKMWRAVDVMHALGKHF</sequence>
<feature type="region of interest" description="Disordered" evidence="3">
    <location>
        <begin position="83"/>
        <end position="103"/>
    </location>
</feature>
<dbReference type="InterPro" id="IPR015433">
    <property type="entry name" value="PI3/4_kinase"/>
</dbReference>
<feature type="compositionally biased region" description="Low complexity" evidence="3">
    <location>
        <begin position="418"/>
        <end position="437"/>
    </location>
</feature>
<feature type="compositionally biased region" description="Polar residues" evidence="3">
    <location>
        <begin position="871"/>
        <end position="882"/>
    </location>
</feature>
<dbReference type="InterPro" id="IPR036034">
    <property type="entry name" value="PDZ_sf"/>
</dbReference>
<protein>
    <recommendedName>
        <fullName evidence="4">PI3K/PI4K catalytic domain-containing protein</fullName>
    </recommendedName>
</protein>
<dbReference type="InterPro" id="IPR036940">
    <property type="entry name" value="PI3/4_kinase_cat_sf"/>
</dbReference>
<dbReference type="Gene3D" id="1.10.1070.11">
    <property type="entry name" value="Phosphatidylinositol 3-/4-kinase, catalytic domain"/>
    <property type="match status" value="1"/>
</dbReference>